<protein>
    <submittedName>
        <fullName evidence="1">Uncharacterized protein</fullName>
    </submittedName>
</protein>
<evidence type="ECO:0000313" key="1">
    <source>
        <dbReference type="EMBL" id="EGL39183.1"/>
    </source>
</evidence>
<organism evidence="1 2">
    <name type="scientific">Megasphaera lornae</name>
    <dbReference type="NCBI Taxonomy" id="1000568"/>
    <lineage>
        <taxon>Bacteria</taxon>
        <taxon>Bacillati</taxon>
        <taxon>Bacillota</taxon>
        <taxon>Negativicutes</taxon>
        <taxon>Veillonellales</taxon>
        <taxon>Veillonellaceae</taxon>
        <taxon>Megasphaera</taxon>
    </lineage>
</organism>
<evidence type="ECO:0000313" key="2">
    <source>
        <dbReference type="Proteomes" id="UP000004018"/>
    </source>
</evidence>
<gene>
    <name evidence="1" type="ORF">HMPREF1039_0510</name>
</gene>
<dbReference type="Proteomes" id="UP000004018">
    <property type="component" value="Unassembled WGS sequence"/>
</dbReference>
<reference evidence="1 2" key="1">
    <citation type="submission" date="2011-04" db="EMBL/GenBank/DDBJ databases">
        <authorList>
            <person name="Harkins D.M."/>
            <person name="Madupu R."/>
            <person name="Durkin A.S."/>
            <person name="Torralba M."/>
            <person name="Methe B."/>
            <person name="Sutton G.G."/>
            <person name="Nelson K.E."/>
        </authorList>
    </citation>
    <scope>NUCLEOTIDE SEQUENCE [LARGE SCALE GENOMIC DNA]</scope>
    <source>
        <strain evidence="1 2">UPII 199-6</strain>
    </source>
</reference>
<accession>A0ABN0CZJ3</accession>
<sequence>MSMLFMEAIYYLFVAGFVFDRDFLNGYNKIEYNCCYTDAAYTIEGRASV</sequence>
<dbReference type="EMBL" id="AFIJ01000039">
    <property type="protein sequence ID" value="EGL39183.1"/>
    <property type="molecule type" value="Genomic_DNA"/>
</dbReference>
<proteinExistence type="predicted"/>
<name>A0ABN0CZJ3_9FIRM</name>
<comment type="caution">
    <text evidence="1">The sequence shown here is derived from an EMBL/GenBank/DDBJ whole genome shotgun (WGS) entry which is preliminary data.</text>
</comment>
<keyword evidence="2" id="KW-1185">Reference proteome</keyword>